<keyword evidence="5" id="KW-1185">Reference proteome</keyword>
<dbReference type="PANTHER" id="PTHR48258">
    <property type="entry name" value="DUF4218 DOMAIN-CONTAINING PROTEIN-RELATED"/>
    <property type="match status" value="1"/>
</dbReference>
<accession>A0AAD4VQY2</accession>
<name>A0AAD4VQY2_PRUDU</name>
<dbReference type="InterPro" id="IPR000477">
    <property type="entry name" value="RT_dom"/>
</dbReference>
<dbReference type="InterPro" id="IPR025312">
    <property type="entry name" value="DUF4216"/>
</dbReference>
<evidence type="ECO:0000313" key="4">
    <source>
        <dbReference type="EMBL" id="KAI5328441.1"/>
    </source>
</evidence>
<dbReference type="Pfam" id="PF13963">
    <property type="entry name" value="Transpos_assoc"/>
    <property type="match status" value="1"/>
</dbReference>
<dbReference type="Pfam" id="PF13952">
    <property type="entry name" value="DUF4216"/>
    <property type="match status" value="1"/>
</dbReference>
<proteinExistence type="predicted"/>
<evidence type="ECO:0000259" key="2">
    <source>
        <dbReference type="Pfam" id="PF13952"/>
    </source>
</evidence>
<dbReference type="InterPro" id="IPR029480">
    <property type="entry name" value="Transpos_assoc"/>
</dbReference>
<evidence type="ECO:0008006" key="6">
    <source>
        <dbReference type="Google" id="ProtNLM"/>
    </source>
</evidence>
<sequence>MDKSWMHSDRRSKAYEFGVEAFLNFAVENLLTTTHIRCPCVKCVNLKLFGVGIIRDHVYFNGIDQSYKNWTFHGEPWEATTNASRNVEEDDGHSRYNFVSEEIDMDDNDFGDFGSDPYEFANVIGDGDQPVYPGDLLPKGNTIPTSMYEAKKTLCALGLSYEKMHACPNDCILYRKEYEDSTNCPTYGISRWKEGKNSILKESVPAKVVWYFPPIPRFKRMFQSHETAKSLTWHAARKSIDGQMSHSADSPSWKLLDDKWPEFGNEPRNLRLALSSDGFNPHSSLSSRYSCWPVILVTYNLPPWLCMKRKFMMLTLLISGPKQPENDIDVYLEPLIDDLKSLWVGIRGVYDAHNGEYFTVMLEFFLSCRQHMIHIRTAYPKFRKRTKWLQDKHNSTFIQWLRFKVQSELEEDNHGVSENLRWLAAGPNMAVPLYTSYLIKGIKFNIKAQDDVRTTQNSGVYLLAHTMQVASAKDKNPILSNMGFYGVIQEIWDLDYQKFTIPVFRCDWTDSSGLVVDELGFTLVDLSKIGHRNDQFVLASQVKQIFFVDDPMHRGWSVVLSMPNIEYNDVIGDEVLGDVIIECEPFTRGMPNVDTFDQLVGELGGQNIRAVRRVFEEHFKNLFISEAQSINGDILDCVDSVISQTTNDNLLQAITMEEIKEAAMQMGGLKAPGNTFTPTRGIRQGDPLSPYLFLIVSEVLSLMIKKACEANYLQGLKFRRSGPTLSHLLFADDALFFIRGNTQNCRHMRLLLDGYCRAFGQQINFGKSSLFFSPNTPASISTQLGAILGVTMVDDPGKYLGLPTMWGRSKKEALQFVKEKLLRKLSRWKQSLLSQAGREVLIKAVAQAVPNYPMGVFLFPKRSVRRWSLRLPISSGAKNRRKGRSIGYVGPNWACQSMKRCNFMEATKGSRASWAWAWASLIEGRKVILNGARWLIMNGAQARIWTDKWITNLQRGALCPAPGAFMDRNSTVETIID</sequence>
<feature type="domain" description="DUF4216" evidence="2">
    <location>
        <begin position="492"/>
        <end position="559"/>
    </location>
</feature>
<gene>
    <name evidence="4" type="ORF">L3X38_027838</name>
</gene>
<feature type="domain" description="Reverse transcriptase" evidence="1">
    <location>
        <begin position="633"/>
        <end position="802"/>
    </location>
</feature>
<dbReference type="Pfam" id="PF00078">
    <property type="entry name" value="RVT_1"/>
    <property type="match status" value="1"/>
</dbReference>
<dbReference type="InterPro" id="IPR004242">
    <property type="entry name" value="Transposase_21"/>
</dbReference>
<dbReference type="AlphaFoldDB" id="A0AAD4VQY2"/>
<dbReference type="EMBL" id="JAJFAZ020000005">
    <property type="protein sequence ID" value="KAI5328441.1"/>
    <property type="molecule type" value="Genomic_DNA"/>
</dbReference>
<dbReference type="PANTHER" id="PTHR48258:SF9">
    <property type="entry name" value="OS01G0348150 PROTEIN"/>
    <property type="match status" value="1"/>
</dbReference>
<comment type="caution">
    <text evidence="4">The sequence shown here is derived from an EMBL/GenBank/DDBJ whole genome shotgun (WGS) entry which is preliminary data.</text>
</comment>
<reference evidence="4 5" key="1">
    <citation type="journal article" date="2022" name="G3 (Bethesda)">
        <title>Whole-genome sequence and methylome profiling of the almond [Prunus dulcis (Mill.) D.A. Webb] cultivar 'Nonpareil'.</title>
        <authorList>
            <person name="D'Amico-Willman K.M."/>
            <person name="Ouma W.Z."/>
            <person name="Meulia T."/>
            <person name="Sideli G.M."/>
            <person name="Gradziel T.M."/>
            <person name="Fresnedo-Ramirez J."/>
        </authorList>
    </citation>
    <scope>NUCLEOTIDE SEQUENCE [LARGE SCALE GENOMIC DNA]</scope>
    <source>
        <strain evidence="4">Clone GOH B32 T37-40</strain>
    </source>
</reference>
<organism evidence="4 5">
    <name type="scientific">Prunus dulcis</name>
    <name type="common">Almond</name>
    <name type="synonym">Amygdalus dulcis</name>
    <dbReference type="NCBI Taxonomy" id="3755"/>
    <lineage>
        <taxon>Eukaryota</taxon>
        <taxon>Viridiplantae</taxon>
        <taxon>Streptophyta</taxon>
        <taxon>Embryophyta</taxon>
        <taxon>Tracheophyta</taxon>
        <taxon>Spermatophyta</taxon>
        <taxon>Magnoliopsida</taxon>
        <taxon>eudicotyledons</taxon>
        <taxon>Gunneridae</taxon>
        <taxon>Pentapetalae</taxon>
        <taxon>rosids</taxon>
        <taxon>fabids</taxon>
        <taxon>Rosales</taxon>
        <taxon>Rosaceae</taxon>
        <taxon>Amygdaloideae</taxon>
        <taxon>Amygdaleae</taxon>
        <taxon>Prunus</taxon>
    </lineage>
</organism>
<evidence type="ECO:0000259" key="1">
    <source>
        <dbReference type="Pfam" id="PF00078"/>
    </source>
</evidence>
<evidence type="ECO:0000259" key="3">
    <source>
        <dbReference type="Pfam" id="PF13963"/>
    </source>
</evidence>
<protein>
    <recommendedName>
        <fullName evidence="6">Transposable element protein</fullName>
    </recommendedName>
</protein>
<dbReference type="Proteomes" id="UP001054821">
    <property type="component" value="Chromosome 5"/>
</dbReference>
<dbReference type="Pfam" id="PF02992">
    <property type="entry name" value="Transposase_21"/>
    <property type="match status" value="1"/>
</dbReference>
<evidence type="ECO:0000313" key="5">
    <source>
        <dbReference type="Proteomes" id="UP001054821"/>
    </source>
</evidence>
<feature type="domain" description="Transposase-associated" evidence="3">
    <location>
        <begin position="3"/>
        <end position="75"/>
    </location>
</feature>